<keyword evidence="2" id="KW-0378">Hydrolase</keyword>
<protein>
    <submittedName>
        <fullName evidence="2">Endonuclease</fullName>
    </submittedName>
</protein>
<name>A0ABQ2WHW7_9ALTE</name>
<dbReference type="Gene3D" id="3.60.10.10">
    <property type="entry name" value="Endonuclease/exonuclease/phosphatase"/>
    <property type="match status" value="1"/>
</dbReference>
<dbReference type="RefSeq" id="WP_189480733.1">
    <property type="nucleotide sequence ID" value="NZ_BMYR01000002.1"/>
</dbReference>
<reference evidence="3" key="1">
    <citation type="journal article" date="2019" name="Int. J. Syst. Evol. Microbiol.">
        <title>The Global Catalogue of Microorganisms (GCM) 10K type strain sequencing project: providing services to taxonomists for standard genome sequencing and annotation.</title>
        <authorList>
            <consortium name="The Broad Institute Genomics Platform"/>
            <consortium name="The Broad Institute Genome Sequencing Center for Infectious Disease"/>
            <person name="Wu L."/>
            <person name="Ma J."/>
        </authorList>
    </citation>
    <scope>NUCLEOTIDE SEQUENCE [LARGE SCALE GENOMIC DNA]</scope>
    <source>
        <strain evidence="3">KCTC 23723</strain>
    </source>
</reference>
<evidence type="ECO:0000259" key="1">
    <source>
        <dbReference type="Pfam" id="PF03372"/>
    </source>
</evidence>
<sequence>MSARLLSTLIVILLSMFIPTLMAKQITVATFNVSMEAENYLARGERGNNQVLPTILAEGQHPQVKNIAAIIQRVRPDILLLNEFDYIDDPKLGIEAFIRNYLNKAQTGSQAIDYPYYYYNTVNTGQPSPFDLDNDGEASGVGADAWGYGFYPGQYGMVLLSRYPIAVDNVRTFQHFKWQDMPNHLITTKADGSPWHSKEAWQQFPLSSKSHWDIPVNINGQTVHILASHPTPPVFDGPENRNGKRNHDEIRFWADYLTPHKAAYIYDDNGQKGGLAENAHFVLLGDQNASADNEGNALNSGINMLYNHPRINNSMPPASQGGAEHTPDNPKAAFHTAVWRMRADYALPSKAGLVLKDSGVFWPVKTDPLYPLVGSRDASSDHRLVWVTVELRAD</sequence>
<accession>A0ABQ2WHW7</accession>
<keyword evidence="3" id="KW-1185">Reference proteome</keyword>
<dbReference type="Proteomes" id="UP000634667">
    <property type="component" value="Unassembled WGS sequence"/>
</dbReference>
<feature type="domain" description="Endonuclease/exonuclease/phosphatase" evidence="1">
    <location>
        <begin position="30"/>
        <end position="382"/>
    </location>
</feature>
<dbReference type="InterPro" id="IPR036691">
    <property type="entry name" value="Endo/exonu/phosph_ase_sf"/>
</dbReference>
<proteinExistence type="predicted"/>
<dbReference type="GO" id="GO:0004519">
    <property type="term" value="F:endonuclease activity"/>
    <property type="evidence" value="ECO:0007669"/>
    <property type="project" value="UniProtKB-KW"/>
</dbReference>
<organism evidence="2 3">
    <name type="scientific">Alishewanella tabrizica</name>
    <dbReference type="NCBI Taxonomy" id="671278"/>
    <lineage>
        <taxon>Bacteria</taxon>
        <taxon>Pseudomonadati</taxon>
        <taxon>Pseudomonadota</taxon>
        <taxon>Gammaproteobacteria</taxon>
        <taxon>Alteromonadales</taxon>
        <taxon>Alteromonadaceae</taxon>
        <taxon>Alishewanella</taxon>
    </lineage>
</organism>
<dbReference type="EMBL" id="BMYR01000002">
    <property type="protein sequence ID" value="GGW54185.1"/>
    <property type="molecule type" value="Genomic_DNA"/>
</dbReference>
<keyword evidence="2" id="KW-0540">Nuclease</keyword>
<evidence type="ECO:0000313" key="3">
    <source>
        <dbReference type="Proteomes" id="UP000634667"/>
    </source>
</evidence>
<dbReference type="InterPro" id="IPR005135">
    <property type="entry name" value="Endo/exonuclease/phosphatase"/>
</dbReference>
<gene>
    <name evidence="2" type="ORF">GCM10008111_08000</name>
</gene>
<dbReference type="Pfam" id="PF03372">
    <property type="entry name" value="Exo_endo_phos"/>
    <property type="match status" value="1"/>
</dbReference>
<dbReference type="SUPFAM" id="SSF56219">
    <property type="entry name" value="DNase I-like"/>
    <property type="match status" value="1"/>
</dbReference>
<evidence type="ECO:0000313" key="2">
    <source>
        <dbReference type="EMBL" id="GGW54185.1"/>
    </source>
</evidence>
<comment type="caution">
    <text evidence="2">The sequence shown here is derived from an EMBL/GenBank/DDBJ whole genome shotgun (WGS) entry which is preliminary data.</text>
</comment>
<keyword evidence="2" id="KW-0255">Endonuclease</keyword>